<evidence type="ECO:0000256" key="2">
    <source>
        <dbReference type="ARBA" id="ARBA00023125"/>
    </source>
</evidence>
<dbReference type="Pfam" id="PF00196">
    <property type="entry name" value="GerE"/>
    <property type="match status" value="1"/>
</dbReference>
<dbReference type="Gene3D" id="1.10.10.10">
    <property type="entry name" value="Winged helix-like DNA-binding domain superfamily/Winged helix DNA-binding domain"/>
    <property type="match status" value="1"/>
</dbReference>
<dbReference type="InterPro" id="IPR000792">
    <property type="entry name" value="Tscrpt_reg_LuxR_C"/>
</dbReference>
<reference evidence="6" key="1">
    <citation type="journal article" date="2019" name="Int. J. Syst. Evol. Microbiol.">
        <title>The Global Catalogue of Microorganisms (GCM) 10K type strain sequencing project: providing services to taxonomists for standard genome sequencing and annotation.</title>
        <authorList>
            <consortium name="The Broad Institute Genomics Platform"/>
            <consortium name="The Broad Institute Genome Sequencing Center for Infectious Disease"/>
            <person name="Wu L."/>
            <person name="Ma J."/>
        </authorList>
    </citation>
    <scope>NUCLEOTIDE SEQUENCE [LARGE SCALE GENOMIC DNA]</scope>
    <source>
        <strain evidence="6">CGMCC 1.10759</strain>
    </source>
</reference>
<dbReference type="PROSITE" id="PS50043">
    <property type="entry name" value="HTH_LUXR_2"/>
    <property type="match status" value="1"/>
</dbReference>
<dbReference type="EMBL" id="JBHSDU010000015">
    <property type="protein sequence ID" value="MFC4314138.1"/>
    <property type="molecule type" value="Genomic_DNA"/>
</dbReference>
<organism evidence="5 6">
    <name type="scientific">Steroidobacter flavus</name>
    <dbReference type="NCBI Taxonomy" id="1842136"/>
    <lineage>
        <taxon>Bacteria</taxon>
        <taxon>Pseudomonadati</taxon>
        <taxon>Pseudomonadota</taxon>
        <taxon>Gammaproteobacteria</taxon>
        <taxon>Steroidobacterales</taxon>
        <taxon>Steroidobacteraceae</taxon>
        <taxon>Steroidobacter</taxon>
    </lineage>
</organism>
<proteinExistence type="predicted"/>
<dbReference type="InterPro" id="IPR036388">
    <property type="entry name" value="WH-like_DNA-bd_sf"/>
</dbReference>
<feature type="domain" description="HTH luxR-type" evidence="4">
    <location>
        <begin position="103"/>
        <end position="168"/>
    </location>
</feature>
<evidence type="ECO:0000313" key="5">
    <source>
        <dbReference type="EMBL" id="MFC4314138.1"/>
    </source>
</evidence>
<evidence type="ECO:0000256" key="1">
    <source>
        <dbReference type="ARBA" id="ARBA00023015"/>
    </source>
</evidence>
<protein>
    <submittedName>
        <fullName evidence="5">Response regulator transcription factor</fullName>
    </submittedName>
</protein>
<keyword evidence="2" id="KW-0238">DNA-binding</keyword>
<sequence>MPLLVGVLATDDARRAALTQLVEDAGHRVVAMAESDVIVCDKKQASMSRPALVFSDESASSGNRLPWDASSSQVDAALRALAAGLSIRLARSVARRGFEELADSAVQSILTPRELDVIEAIGAGLSNKAIARELEISLHTVKFHIESLLRKLGARTRAEAVAKAMERRRKETVEL</sequence>
<evidence type="ECO:0000259" key="4">
    <source>
        <dbReference type="PROSITE" id="PS50043"/>
    </source>
</evidence>
<keyword evidence="1" id="KW-0805">Transcription regulation</keyword>
<dbReference type="PANTHER" id="PTHR44688">
    <property type="entry name" value="DNA-BINDING TRANSCRIPTIONAL ACTIVATOR DEVR_DOSR"/>
    <property type="match status" value="1"/>
</dbReference>
<dbReference type="PANTHER" id="PTHR44688:SF16">
    <property type="entry name" value="DNA-BINDING TRANSCRIPTIONAL ACTIVATOR DEVR_DOSR"/>
    <property type="match status" value="1"/>
</dbReference>
<dbReference type="PROSITE" id="PS00622">
    <property type="entry name" value="HTH_LUXR_1"/>
    <property type="match status" value="1"/>
</dbReference>
<dbReference type="PRINTS" id="PR00038">
    <property type="entry name" value="HTHLUXR"/>
</dbReference>
<dbReference type="RefSeq" id="WP_380605074.1">
    <property type="nucleotide sequence ID" value="NZ_JBHSDU010000015.1"/>
</dbReference>
<dbReference type="SMART" id="SM00421">
    <property type="entry name" value="HTH_LUXR"/>
    <property type="match status" value="1"/>
</dbReference>
<accession>A0ABV8T5B8</accession>
<name>A0ABV8T5B8_9GAMM</name>
<comment type="caution">
    <text evidence="5">The sequence shown here is derived from an EMBL/GenBank/DDBJ whole genome shotgun (WGS) entry which is preliminary data.</text>
</comment>
<keyword evidence="6" id="KW-1185">Reference proteome</keyword>
<evidence type="ECO:0000313" key="6">
    <source>
        <dbReference type="Proteomes" id="UP001595904"/>
    </source>
</evidence>
<gene>
    <name evidence="5" type="ORF">ACFPN2_34005</name>
</gene>
<dbReference type="InterPro" id="IPR016032">
    <property type="entry name" value="Sig_transdc_resp-reg_C-effctor"/>
</dbReference>
<dbReference type="CDD" id="cd06170">
    <property type="entry name" value="LuxR_C_like"/>
    <property type="match status" value="1"/>
</dbReference>
<dbReference type="Proteomes" id="UP001595904">
    <property type="component" value="Unassembled WGS sequence"/>
</dbReference>
<keyword evidence="3" id="KW-0804">Transcription</keyword>
<evidence type="ECO:0000256" key="3">
    <source>
        <dbReference type="ARBA" id="ARBA00023163"/>
    </source>
</evidence>
<dbReference type="SUPFAM" id="SSF46894">
    <property type="entry name" value="C-terminal effector domain of the bipartite response regulators"/>
    <property type="match status" value="1"/>
</dbReference>